<dbReference type="Proteomes" id="UP000239698">
    <property type="component" value="Unassembled WGS sequence"/>
</dbReference>
<keyword evidence="3" id="KW-1185">Reference proteome</keyword>
<name>A0ABX5A9F3_RATRA</name>
<keyword evidence="1" id="KW-0812">Transmembrane</keyword>
<comment type="caution">
    <text evidence="2">The sequence shown here is derived from an EMBL/GenBank/DDBJ whole genome shotgun (WGS) entry which is preliminary data.</text>
</comment>
<proteinExistence type="predicted"/>
<dbReference type="EMBL" id="PSVT01000093">
    <property type="protein sequence ID" value="PPH70121.1"/>
    <property type="molecule type" value="Genomic_DNA"/>
</dbReference>
<accession>A0ABX5A9F3</accession>
<evidence type="ECO:0000256" key="1">
    <source>
        <dbReference type="SAM" id="Phobius"/>
    </source>
</evidence>
<reference evidence="2 3" key="1">
    <citation type="submission" date="2018-02" db="EMBL/GenBank/DDBJ databases">
        <title>Bacteriophage NCPPB3778 and a type I-E CRISPR drive the evolution of the US Biological Select Agent, Rathayibacter toxicus.</title>
        <authorList>
            <person name="Davis E.W.II."/>
            <person name="Tabima J.F."/>
            <person name="Weisberg A.J."/>
            <person name="Lopes L.D."/>
            <person name="Wiseman M.S."/>
            <person name="Wiseman M.S."/>
            <person name="Pupko T."/>
            <person name="Belcher M.S."/>
            <person name="Sechler A.J."/>
            <person name="Tancos M.A."/>
            <person name="Schroeder B.K."/>
            <person name="Murray T.D."/>
            <person name="Luster D.G."/>
            <person name="Schneider W.L."/>
            <person name="Rogers E."/>
            <person name="Andreote F.D."/>
            <person name="Grunwald N.J."/>
            <person name="Putnam M.L."/>
            <person name="Chang J.H."/>
        </authorList>
    </citation>
    <scope>NUCLEOTIDE SEQUENCE [LARGE SCALE GENOMIC DNA]</scope>
    <source>
        <strain evidence="2 3">AY1D6</strain>
    </source>
</reference>
<gene>
    <name evidence="2" type="ORF">C5C40_16190</name>
</gene>
<evidence type="ECO:0000313" key="3">
    <source>
        <dbReference type="Proteomes" id="UP000239698"/>
    </source>
</evidence>
<feature type="non-terminal residue" evidence="2">
    <location>
        <position position="1"/>
    </location>
</feature>
<protein>
    <recommendedName>
        <fullName evidence="4">Gram-positive cocci surface proteins LPxTG domain-containing protein</fullName>
    </recommendedName>
</protein>
<sequence>YYWVETLSTKDGQVIHRGECGAPGETTVVSAQPTHPTTTVSTFLADTGSNPGPWIGGGLTALLLGLGVVLFARKRRVSAATDTSGDIQE</sequence>
<keyword evidence="1" id="KW-1133">Transmembrane helix</keyword>
<dbReference type="RefSeq" id="WP_122999667.1">
    <property type="nucleotide sequence ID" value="NZ_PSUD01000081.1"/>
</dbReference>
<evidence type="ECO:0000313" key="2">
    <source>
        <dbReference type="EMBL" id="PPH70121.1"/>
    </source>
</evidence>
<keyword evidence="1" id="KW-0472">Membrane</keyword>
<dbReference type="NCBIfam" id="TIGR01167">
    <property type="entry name" value="LPXTG_anchor"/>
    <property type="match status" value="1"/>
</dbReference>
<evidence type="ECO:0008006" key="4">
    <source>
        <dbReference type="Google" id="ProtNLM"/>
    </source>
</evidence>
<feature type="transmembrane region" description="Helical" evidence="1">
    <location>
        <begin position="54"/>
        <end position="72"/>
    </location>
</feature>
<organism evidence="2 3">
    <name type="scientific">Rathayibacter rathayi</name>
    <name type="common">Corynebacterium rathayi</name>
    <dbReference type="NCBI Taxonomy" id="33887"/>
    <lineage>
        <taxon>Bacteria</taxon>
        <taxon>Bacillati</taxon>
        <taxon>Actinomycetota</taxon>
        <taxon>Actinomycetes</taxon>
        <taxon>Micrococcales</taxon>
        <taxon>Microbacteriaceae</taxon>
        <taxon>Rathayibacter</taxon>
    </lineage>
</organism>